<feature type="non-terminal residue" evidence="2">
    <location>
        <position position="67"/>
    </location>
</feature>
<feature type="region of interest" description="Disordered" evidence="1">
    <location>
        <begin position="26"/>
        <end position="67"/>
    </location>
</feature>
<keyword evidence="3" id="KW-1185">Reference proteome</keyword>
<gene>
    <name evidence="2" type="ORF">KI387_002072</name>
</gene>
<comment type="caution">
    <text evidence="2">The sequence shown here is derived from an EMBL/GenBank/DDBJ whole genome shotgun (WGS) entry which is preliminary data.</text>
</comment>
<evidence type="ECO:0000313" key="3">
    <source>
        <dbReference type="Proteomes" id="UP000824469"/>
    </source>
</evidence>
<accession>A0AA38GUF3</accession>
<protein>
    <submittedName>
        <fullName evidence="2">Uncharacterized protein</fullName>
    </submittedName>
</protein>
<name>A0AA38GUF3_TAXCH</name>
<sequence>WIAMISFTRLQYYCTYIAFGMESIQHEQGGSKAANSHSDDSSETEDFKQPSTETETNVDDGEERENR</sequence>
<proteinExistence type="predicted"/>
<feature type="non-terminal residue" evidence="2">
    <location>
        <position position="1"/>
    </location>
</feature>
<feature type="compositionally biased region" description="Basic and acidic residues" evidence="1">
    <location>
        <begin position="37"/>
        <end position="48"/>
    </location>
</feature>
<reference evidence="2 3" key="1">
    <citation type="journal article" date="2021" name="Nat. Plants">
        <title>The Taxus genome provides insights into paclitaxel biosynthesis.</title>
        <authorList>
            <person name="Xiong X."/>
            <person name="Gou J."/>
            <person name="Liao Q."/>
            <person name="Li Y."/>
            <person name="Zhou Q."/>
            <person name="Bi G."/>
            <person name="Li C."/>
            <person name="Du R."/>
            <person name="Wang X."/>
            <person name="Sun T."/>
            <person name="Guo L."/>
            <person name="Liang H."/>
            <person name="Lu P."/>
            <person name="Wu Y."/>
            <person name="Zhang Z."/>
            <person name="Ro D.K."/>
            <person name="Shang Y."/>
            <person name="Huang S."/>
            <person name="Yan J."/>
        </authorList>
    </citation>
    <scope>NUCLEOTIDE SEQUENCE [LARGE SCALE GENOMIC DNA]</scope>
    <source>
        <strain evidence="2">Ta-2019</strain>
    </source>
</reference>
<evidence type="ECO:0000256" key="1">
    <source>
        <dbReference type="SAM" id="MobiDB-lite"/>
    </source>
</evidence>
<evidence type="ECO:0000313" key="2">
    <source>
        <dbReference type="EMBL" id="KAH9329964.1"/>
    </source>
</evidence>
<feature type="compositionally biased region" description="Acidic residues" evidence="1">
    <location>
        <begin position="56"/>
        <end position="67"/>
    </location>
</feature>
<dbReference type="Proteomes" id="UP000824469">
    <property type="component" value="Unassembled WGS sequence"/>
</dbReference>
<dbReference type="AlphaFoldDB" id="A0AA38GUF3"/>
<organism evidence="2 3">
    <name type="scientific">Taxus chinensis</name>
    <name type="common">Chinese yew</name>
    <name type="synonym">Taxus wallichiana var. chinensis</name>
    <dbReference type="NCBI Taxonomy" id="29808"/>
    <lineage>
        <taxon>Eukaryota</taxon>
        <taxon>Viridiplantae</taxon>
        <taxon>Streptophyta</taxon>
        <taxon>Embryophyta</taxon>
        <taxon>Tracheophyta</taxon>
        <taxon>Spermatophyta</taxon>
        <taxon>Pinopsida</taxon>
        <taxon>Pinidae</taxon>
        <taxon>Conifers II</taxon>
        <taxon>Cupressales</taxon>
        <taxon>Taxaceae</taxon>
        <taxon>Taxus</taxon>
    </lineage>
</organism>
<dbReference type="EMBL" id="JAHRHJ020000001">
    <property type="protein sequence ID" value="KAH9329964.1"/>
    <property type="molecule type" value="Genomic_DNA"/>
</dbReference>